<comment type="caution">
    <text evidence="11">The sequence shown here is derived from an EMBL/GenBank/DDBJ whole genome shotgun (WGS) entry which is preliminary data.</text>
</comment>
<sequence length="225" mass="24390">MTNNLSSKKAFKVIAIDGGAASGKSSTSKRLAEELNLLHVDTGAHYRAVAYACQQAGIAPTDAISLKHFLSQLVLRSHVVGRESYISFNDQPPPGPELLRSENINRCVSPYAALPVVRETVKAYQRGQVDIAKRSGFDGIVMDGRDIGTVILPEAEVKVFLVADTSTREKRRVHEGGVDAIADRDKTDSSRSVAPLRPAEDAVVIDNSDLSLEEVVDKILQIIRA</sequence>
<organism evidence="11 12">
    <name type="scientific">Oceanipulchritudo coccoides</name>
    <dbReference type="NCBI Taxonomy" id="2706888"/>
    <lineage>
        <taxon>Bacteria</taxon>
        <taxon>Pseudomonadati</taxon>
        <taxon>Verrucomicrobiota</taxon>
        <taxon>Opitutia</taxon>
        <taxon>Puniceicoccales</taxon>
        <taxon>Oceanipulchritudinaceae</taxon>
        <taxon>Oceanipulchritudo</taxon>
    </lineage>
</organism>
<dbReference type="Pfam" id="PF02224">
    <property type="entry name" value="Cytidylate_kin"/>
    <property type="match status" value="1"/>
</dbReference>
<dbReference type="CDD" id="cd02020">
    <property type="entry name" value="CMPK"/>
    <property type="match status" value="1"/>
</dbReference>
<evidence type="ECO:0000256" key="1">
    <source>
        <dbReference type="ARBA" id="ARBA00009427"/>
    </source>
</evidence>
<dbReference type="GO" id="GO:0036430">
    <property type="term" value="F:CMP kinase activity"/>
    <property type="evidence" value="ECO:0007669"/>
    <property type="project" value="RHEA"/>
</dbReference>
<feature type="binding site" evidence="8">
    <location>
        <begin position="18"/>
        <end position="26"/>
    </location>
    <ligand>
        <name>ATP</name>
        <dbReference type="ChEBI" id="CHEBI:30616"/>
    </ligand>
</feature>
<evidence type="ECO:0000313" key="11">
    <source>
        <dbReference type="EMBL" id="NDV62024.1"/>
    </source>
</evidence>
<keyword evidence="4 8" id="KW-0418">Kinase</keyword>
<dbReference type="GO" id="GO:0006220">
    <property type="term" value="P:pyrimidine nucleotide metabolic process"/>
    <property type="evidence" value="ECO:0007669"/>
    <property type="project" value="UniProtKB-UniRule"/>
</dbReference>
<evidence type="ECO:0000256" key="2">
    <source>
        <dbReference type="ARBA" id="ARBA00022679"/>
    </source>
</evidence>
<name>A0A6B2M1L4_9BACT</name>
<dbReference type="AlphaFoldDB" id="A0A6B2M1L4"/>
<comment type="subcellular location">
    <subcellularLocation>
        <location evidence="8">Cytoplasm</location>
    </subcellularLocation>
</comment>
<dbReference type="Proteomes" id="UP000478417">
    <property type="component" value="Unassembled WGS sequence"/>
</dbReference>
<dbReference type="GO" id="GO:0005737">
    <property type="term" value="C:cytoplasm"/>
    <property type="evidence" value="ECO:0007669"/>
    <property type="project" value="UniProtKB-SubCell"/>
</dbReference>
<accession>A0A6B2M1L4</accession>
<comment type="catalytic activity">
    <reaction evidence="7 8">
        <text>CMP + ATP = CDP + ADP</text>
        <dbReference type="Rhea" id="RHEA:11600"/>
        <dbReference type="ChEBI" id="CHEBI:30616"/>
        <dbReference type="ChEBI" id="CHEBI:58069"/>
        <dbReference type="ChEBI" id="CHEBI:60377"/>
        <dbReference type="ChEBI" id="CHEBI:456216"/>
        <dbReference type="EC" id="2.7.4.25"/>
    </reaction>
</comment>
<gene>
    <name evidence="8 11" type="primary">cmk</name>
    <name evidence="11" type="ORF">G0Q06_06160</name>
</gene>
<dbReference type="EC" id="2.7.4.25" evidence="8"/>
<reference evidence="11 12" key="1">
    <citation type="submission" date="2020-02" db="EMBL/GenBank/DDBJ databases">
        <title>Albibacoteraceae fam. nov., the first described family within the subdivision 4 Verrucomicrobia.</title>
        <authorList>
            <person name="Xi F."/>
        </authorList>
    </citation>
    <scope>NUCLEOTIDE SEQUENCE [LARGE SCALE GENOMIC DNA]</scope>
    <source>
        <strain evidence="11 12">CK1056</strain>
    </source>
</reference>
<dbReference type="SUPFAM" id="SSF52540">
    <property type="entry name" value="P-loop containing nucleoside triphosphate hydrolases"/>
    <property type="match status" value="1"/>
</dbReference>
<dbReference type="GO" id="GO:0005524">
    <property type="term" value="F:ATP binding"/>
    <property type="evidence" value="ECO:0007669"/>
    <property type="project" value="UniProtKB-UniRule"/>
</dbReference>
<dbReference type="GO" id="GO:0036431">
    <property type="term" value="F:dCMP kinase activity"/>
    <property type="evidence" value="ECO:0007669"/>
    <property type="project" value="InterPro"/>
</dbReference>
<evidence type="ECO:0000256" key="6">
    <source>
        <dbReference type="ARBA" id="ARBA00047615"/>
    </source>
</evidence>
<comment type="similarity">
    <text evidence="1 8">Belongs to the cytidylate kinase family. Type 1 subfamily.</text>
</comment>
<keyword evidence="3 8" id="KW-0547">Nucleotide-binding</keyword>
<dbReference type="InterPro" id="IPR027417">
    <property type="entry name" value="P-loop_NTPase"/>
</dbReference>
<dbReference type="InterPro" id="IPR011994">
    <property type="entry name" value="Cytidylate_kinase_dom"/>
</dbReference>
<feature type="region of interest" description="Disordered" evidence="9">
    <location>
        <begin position="174"/>
        <end position="193"/>
    </location>
</feature>
<keyword evidence="5 8" id="KW-0067">ATP-binding</keyword>
<evidence type="ECO:0000256" key="9">
    <source>
        <dbReference type="SAM" id="MobiDB-lite"/>
    </source>
</evidence>
<protein>
    <recommendedName>
        <fullName evidence="8">Cytidylate kinase</fullName>
        <shortName evidence="8">CK</shortName>
        <ecNumber evidence="8">2.7.4.25</ecNumber>
    </recommendedName>
    <alternativeName>
        <fullName evidence="8">Cytidine monophosphate kinase</fullName>
        <shortName evidence="8">CMP kinase</shortName>
    </alternativeName>
</protein>
<evidence type="ECO:0000259" key="10">
    <source>
        <dbReference type="Pfam" id="PF02224"/>
    </source>
</evidence>
<keyword evidence="2 8" id="KW-0808">Transferase</keyword>
<keyword evidence="12" id="KW-1185">Reference proteome</keyword>
<dbReference type="Gene3D" id="3.40.50.300">
    <property type="entry name" value="P-loop containing nucleotide triphosphate hydrolases"/>
    <property type="match status" value="1"/>
</dbReference>
<dbReference type="HAMAP" id="MF_00238">
    <property type="entry name" value="Cytidyl_kinase_type1"/>
    <property type="match status" value="1"/>
</dbReference>
<feature type="domain" description="Cytidylate kinase" evidence="10">
    <location>
        <begin position="14"/>
        <end position="224"/>
    </location>
</feature>
<dbReference type="InterPro" id="IPR003136">
    <property type="entry name" value="Cytidylate_kin"/>
</dbReference>
<evidence type="ECO:0000256" key="3">
    <source>
        <dbReference type="ARBA" id="ARBA00022741"/>
    </source>
</evidence>
<evidence type="ECO:0000256" key="8">
    <source>
        <dbReference type="HAMAP-Rule" id="MF_00238"/>
    </source>
</evidence>
<dbReference type="RefSeq" id="WP_163963553.1">
    <property type="nucleotide sequence ID" value="NZ_JAAGNX010000002.1"/>
</dbReference>
<evidence type="ECO:0000256" key="4">
    <source>
        <dbReference type="ARBA" id="ARBA00022777"/>
    </source>
</evidence>
<evidence type="ECO:0000256" key="7">
    <source>
        <dbReference type="ARBA" id="ARBA00048478"/>
    </source>
</evidence>
<keyword evidence="8" id="KW-0963">Cytoplasm</keyword>
<evidence type="ECO:0000313" key="12">
    <source>
        <dbReference type="Proteomes" id="UP000478417"/>
    </source>
</evidence>
<comment type="catalytic activity">
    <reaction evidence="6 8">
        <text>dCMP + ATP = dCDP + ADP</text>
        <dbReference type="Rhea" id="RHEA:25094"/>
        <dbReference type="ChEBI" id="CHEBI:30616"/>
        <dbReference type="ChEBI" id="CHEBI:57566"/>
        <dbReference type="ChEBI" id="CHEBI:58593"/>
        <dbReference type="ChEBI" id="CHEBI:456216"/>
        <dbReference type="EC" id="2.7.4.25"/>
    </reaction>
</comment>
<proteinExistence type="inferred from homology"/>
<dbReference type="EMBL" id="JAAGNX010000002">
    <property type="protein sequence ID" value="NDV62024.1"/>
    <property type="molecule type" value="Genomic_DNA"/>
</dbReference>
<evidence type="ECO:0000256" key="5">
    <source>
        <dbReference type="ARBA" id="ARBA00022840"/>
    </source>
</evidence>
<feature type="compositionally biased region" description="Basic and acidic residues" evidence="9">
    <location>
        <begin position="174"/>
        <end position="189"/>
    </location>
</feature>
<dbReference type="NCBIfam" id="TIGR00017">
    <property type="entry name" value="cmk"/>
    <property type="match status" value="1"/>
</dbReference>